<dbReference type="KEGG" id="apra:G3A50_06900"/>
<evidence type="ECO:0000313" key="3">
    <source>
        <dbReference type="EMBL" id="QIB33462.1"/>
    </source>
</evidence>
<dbReference type="PROSITE" id="PS51257">
    <property type="entry name" value="PROKAR_LIPOPROTEIN"/>
    <property type="match status" value="1"/>
</dbReference>
<evidence type="ECO:0000256" key="1">
    <source>
        <dbReference type="SAM" id="MobiDB-lite"/>
    </source>
</evidence>
<gene>
    <name evidence="3" type="ORF">G3A50_06900</name>
</gene>
<dbReference type="RefSeq" id="WP_163074558.1">
    <property type="nucleotide sequence ID" value="NZ_CP048630.1"/>
</dbReference>
<organism evidence="3 4">
    <name type="scientific">Ancylobacter pratisalsi</name>
    <dbReference type="NCBI Taxonomy" id="1745854"/>
    <lineage>
        <taxon>Bacteria</taxon>
        <taxon>Pseudomonadati</taxon>
        <taxon>Pseudomonadota</taxon>
        <taxon>Alphaproteobacteria</taxon>
        <taxon>Hyphomicrobiales</taxon>
        <taxon>Xanthobacteraceae</taxon>
        <taxon>Ancylobacter</taxon>
    </lineage>
</organism>
<accession>A0A6P1YJX1</accession>
<protein>
    <submittedName>
        <fullName evidence="3">Extensin family protein</fullName>
    </submittedName>
</protein>
<keyword evidence="4" id="KW-1185">Reference proteome</keyword>
<dbReference type="InterPro" id="IPR009683">
    <property type="entry name" value="Extensin-like_C"/>
</dbReference>
<feature type="compositionally biased region" description="Pro residues" evidence="1">
    <location>
        <begin position="349"/>
        <end position="362"/>
    </location>
</feature>
<proteinExistence type="predicted"/>
<evidence type="ECO:0000259" key="2">
    <source>
        <dbReference type="Pfam" id="PF06904"/>
    </source>
</evidence>
<feature type="domain" description="Extensin-like C-terminal" evidence="2">
    <location>
        <begin position="39"/>
        <end position="216"/>
    </location>
</feature>
<name>A0A6P1YJX1_9HYPH</name>
<dbReference type="EMBL" id="CP048630">
    <property type="protein sequence ID" value="QIB33462.1"/>
    <property type="molecule type" value="Genomic_DNA"/>
</dbReference>
<reference evidence="3 4" key="1">
    <citation type="submission" date="2020-02" db="EMBL/GenBank/DDBJ databases">
        <authorList>
            <person name="Li G."/>
        </authorList>
    </citation>
    <scope>NUCLEOTIDE SEQUENCE [LARGE SCALE GENOMIC DNA]</scope>
    <source>
        <strain evidence="3 4">DSM 102029</strain>
    </source>
</reference>
<sequence>MTRGVSWFLVAPLVLLGLSGCKFGLEQREPWRTEAEERCLAGGLVKPSAYTVPVKEIEGAGSCGMEHPFRVLAFNEGAVEVSPKATLACPITASVDRWLLEDIQPAAMAWFGQPVATVKQMSSYSCRNMNGGPSGKISEHAFGNAFDIGGFVLADGRIILVKTGWKGSADERGFLRTVQFTACKRFSTVLGPGSNVYHYDHIHVDLMRRASGHMACNPKVTPPAPPNLPVYKAPPMASPSYKAPLSPAPWNARPMVAAPAAVTPVADETSADEGYAPDNAAIFSSAPIATTPLPRAPASGPRPVAAAAAPVPLAAPGAPMALTPGRSAPPPAYGHGVDPNYRSPTPNYGAPPQPAPIQPAPAQPAGYPASPYPTQGYPAPASNYPAPNAYPSARPAAPPATSRPPGIPLPPAGIPLAKWLGLDTTATGSIETAKAGEGTAPTGNVRSFTAERQFASPIPVPEAEAGAD</sequence>
<dbReference type="Proteomes" id="UP000464751">
    <property type="component" value="Chromosome"/>
</dbReference>
<dbReference type="Pfam" id="PF06904">
    <property type="entry name" value="Extensin-like_C"/>
    <property type="match status" value="1"/>
</dbReference>
<feature type="region of interest" description="Disordered" evidence="1">
    <location>
        <begin position="320"/>
        <end position="403"/>
    </location>
</feature>
<dbReference type="AlphaFoldDB" id="A0A6P1YJX1"/>
<feature type="compositionally biased region" description="Low complexity" evidence="1">
    <location>
        <begin position="363"/>
        <end position="395"/>
    </location>
</feature>
<evidence type="ECO:0000313" key="4">
    <source>
        <dbReference type="Proteomes" id="UP000464751"/>
    </source>
</evidence>